<evidence type="ECO:0000259" key="15">
    <source>
        <dbReference type="PROSITE" id="PS50994"/>
    </source>
</evidence>
<comment type="catalytic activity">
    <reaction evidence="14">
        <text>DNA(n) + a 2'-deoxyribonucleoside 5'-triphosphate = DNA(n+1) + diphosphate</text>
        <dbReference type="Rhea" id="RHEA:22508"/>
        <dbReference type="Rhea" id="RHEA-COMP:17339"/>
        <dbReference type="Rhea" id="RHEA-COMP:17340"/>
        <dbReference type="ChEBI" id="CHEBI:33019"/>
        <dbReference type="ChEBI" id="CHEBI:61560"/>
        <dbReference type="ChEBI" id="CHEBI:173112"/>
        <dbReference type="EC" id="2.7.7.7"/>
    </reaction>
</comment>
<dbReference type="EMBL" id="AVOT02051736">
    <property type="protein sequence ID" value="MBW0546735.1"/>
    <property type="molecule type" value="Genomic_DNA"/>
</dbReference>
<evidence type="ECO:0000256" key="11">
    <source>
        <dbReference type="ARBA" id="ARBA00022932"/>
    </source>
</evidence>
<feature type="domain" description="Integrase catalytic" evidence="15">
    <location>
        <begin position="1"/>
        <end position="108"/>
    </location>
</feature>
<dbReference type="InterPro" id="IPR057670">
    <property type="entry name" value="SH3_retrovirus"/>
</dbReference>
<dbReference type="GO" id="GO:0003964">
    <property type="term" value="F:RNA-directed DNA polymerase activity"/>
    <property type="evidence" value="ECO:0007669"/>
    <property type="project" value="UniProtKB-KW"/>
</dbReference>
<sequence length="180" mass="20312">MQVRLTLTRRALWTDNAREFTSSSLTDFLAKVGVSFVPLLTYSPQENGEEERLNQMLGDMACAMMTQRGMPTRFWHYTYAPACYIHNHIPNSHCANSLLYQELFGQGPAIATIYPFRVEAIVHLPANQQPHKLAPRGVPCKLLKPLMTGGWLLWDSHANKLIQSASVIFPQFQPEKVLAG</sequence>
<dbReference type="GO" id="GO:0005634">
    <property type="term" value="C:nucleus"/>
    <property type="evidence" value="ECO:0007669"/>
    <property type="project" value="UniProtKB-ARBA"/>
</dbReference>
<evidence type="ECO:0000256" key="9">
    <source>
        <dbReference type="ARBA" id="ARBA00022908"/>
    </source>
</evidence>
<dbReference type="OrthoDB" id="3257332at2759"/>
<evidence type="ECO:0000256" key="1">
    <source>
        <dbReference type="ARBA" id="ARBA00022578"/>
    </source>
</evidence>
<dbReference type="AlphaFoldDB" id="A0A9Q3FU89"/>
<accession>A0A9Q3FU89</accession>
<evidence type="ECO:0000256" key="8">
    <source>
        <dbReference type="ARBA" id="ARBA00022884"/>
    </source>
</evidence>
<dbReference type="GO" id="GO:0046872">
    <property type="term" value="F:metal ion binding"/>
    <property type="evidence" value="ECO:0007669"/>
    <property type="project" value="UniProtKB-KW"/>
</dbReference>
<dbReference type="GO" id="GO:0003887">
    <property type="term" value="F:DNA-directed DNA polymerase activity"/>
    <property type="evidence" value="ECO:0007669"/>
    <property type="project" value="UniProtKB-KW"/>
</dbReference>
<dbReference type="InterPro" id="IPR036397">
    <property type="entry name" value="RNaseH_sf"/>
</dbReference>
<evidence type="ECO:0000256" key="6">
    <source>
        <dbReference type="ARBA" id="ARBA00022801"/>
    </source>
</evidence>
<evidence type="ECO:0000256" key="5">
    <source>
        <dbReference type="ARBA" id="ARBA00022759"/>
    </source>
</evidence>
<evidence type="ECO:0000256" key="14">
    <source>
        <dbReference type="ARBA" id="ARBA00049244"/>
    </source>
</evidence>
<proteinExistence type="predicted"/>
<keyword evidence="4" id="KW-0479">Metal-binding</keyword>
<keyword evidence="3" id="KW-0540">Nuclease</keyword>
<keyword evidence="17" id="KW-1185">Reference proteome</keyword>
<keyword evidence="10" id="KW-0695">RNA-directed DNA polymerase</keyword>
<evidence type="ECO:0000256" key="12">
    <source>
        <dbReference type="ARBA" id="ARBA00023172"/>
    </source>
</evidence>
<dbReference type="SUPFAM" id="SSF53098">
    <property type="entry name" value="Ribonuclease H-like"/>
    <property type="match status" value="1"/>
</dbReference>
<keyword evidence="6" id="KW-0378">Hydrolase</keyword>
<keyword evidence="9" id="KW-0229">DNA integration</keyword>
<name>A0A9Q3FU89_9BASI</name>
<evidence type="ECO:0000313" key="17">
    <source>
        <dbReference type="Proteomes" id="UP000765509"/>
    </source>
</evidence>
<keyword evidence="7" id="KW-0460">Magnesium</keyword>
<gene>
    <name evidence="16" type="ORF">O181_086450</name>
</gene>
<keyword evidence="5" id="KW-0255">Endonuclease</keyword>
<keyword evidence="11" id="KW-0808">Transferase</keyword>
<reference evidence="16" key="1">
    <citation type="submission" date="2021-03" db="EMBL/GenBank/DDBJ databases">
        <title>Draft genome sequence of rust myrtle Austropuccinia psidii MF-1, a brazilian biotype.</title>
        <authorList>
            <person name="Quecine M.C."/>
            <person name="Pachon D.M.R."/>
            <person name="Bonatelli M.L."/>
            <person name="Correr F.H."/>
            <person name="Franceschini L.M."/>
            <person name="Leite T.F."/>
            <person name="Margarido G.R.A."/>
            <person name="Almeida C.A."/>
            <person name="Ferrarezi J.A."/>
            <person name="Labate C.A."/>
        </authorList>
    </citation>
    <scope>NUCLEOTIDE SEQUENCE</scope>
    <source>
        <strain evidence="16">MF-1</strain>
    </source>
</reference>
<comment type="caution">
    <text evidence="16">The sequence shown here is derived from an EMBL/GenBank/DDBJ whole genome shotgun (WGS) entry which is preliminary data.</text>
</comment>
<dbReference type="Pfam" id="PF25597">
    <property type="entry name" value="SH3_retrovirus"/>
    <property type="match status" value="1"/>
</dbReference>
<dbReference type="Proteomes" id="UP000765509">
    <property type="component" value="Unassembled WGS sequence"/>
</dbReference>
<evidence type="ECO:0000256" key="2">
    <source>
        <dbReference type="ARBA" id="ARBA00022695"/>
    </source>
</evidence>
<keyword evidence="12" id="KW-0233">DNA recombination</keyword>
<dbReference type="InterPro" id="IPR012337">
    <property type="entry name" value="RNaseH-like_sf"/>
</dbReference>
<dbReference type="PANTHER" id="PTHR42648:SF11">
    <property type="entry name" value="TRANSPOSON TY4-P GAG-POL POLYPROTEIN"/>
    <property type="match status" value="1"/>
</dbReference>
<dbReference type="GO" id="GO:0003723">
    <property type="term" value="F:RNA binding"/>
    <property type="evidence" value="ECO:0007669"/>
    <property type="project" value="UniProtKB-KW"/>
</dbReference>
<organism evidence="16 17">
    <name type="scientific">Austropuccinia psidii MF-1</name>
    <dbReference type="NCBI Taxonomy" id="1389203"/>
    <lineage>
        <taxon>Eukaryota</taxon>
        <taxon>Fungi</taxon>
        <taxon>Dikarya</taxon>
        <taxon>Basidiomycota</taxon>
        <taxon>Pucciniomycotina</taxon>
        <taxon>Pucciniomycetes</taxon>
        <taxon>Pucciniales</taxon>
        <taxon>Sphaerophragmiaceae</taxon>
        <taxon>Austropuccinia</taxon>
    </lineage>
</organism>
<evidence type="ECO:0000256" key="7">
    <source>
        <dbReference type="ARBA" id="ARBA00022842"/>
    </source>
</evidence>
<dbReference type="GO" id="GO:0015074">
    <property type="term" value="P:DNA integration"/>
    <property type="evidence" value="ECO:0007669"/>
    <property type="project" value="UniProtKB-KW"/>
</dbReference>
<protein>
    <recommendedName>
        <fullName evidence="15">Integrase catalytic domain-containing protein</fullName>
    </recommendedName>
</protein>
<dbReference type="InterPro" id="IPR039537">
    <property type="entry name" value="Retrotran_Ty1/copia-like"/>
</dbReference>
<dbReference type="GO" id="GO:0032196">
    <property type="term" value="P:transposition"/>
    <property type="evidence" value="ECO:0007669"/>
    <property type="project" value="UniProtKB-KW"/>
</dbReference>
<evidence type="ECO:0000256" key="4">
    <source>
        <dbReference type="ARBA" id="ARBA00022723"/>
    </source>
</evidence>
<evidence type="ECO:0000256" key="13">
    <source>
        <dbReference type="ARBA" id="ARBA00048173"/>
    </source>
</evidence>
<keyword evidence="8" id="KW-0694">RNA-binding</keyword>
<dbReference type="GO" id="GO:0006310">
    <property type="term" value="P:DNA recombination"/>
    <property type="evidence" value="ECO:0007669"/>
    <property type="project" value="UniProtKB-KW"/>
</dbReference>
<keyword evidence="1" id="KW-0815">Transposition</keyword>
<dbReference type="PANTHER" id="PTHR42648">
    <property type="entry name" value="TRANSPOSASE, PUTATIVE-RELATED"/>
    <property type="match status" value="1"/>
</dbReference>
<evidence type="ECO:0000256" key="10">
    <source>
        <dbReference type="ARBA" id="ARBA00022918"/>
    </source>
</evidence>
<dbReference type="PROSITE" id="PS50994">
    <property type="entry name" value="INTEGRASE"/>
    <property type="match status" value="1"/>
</dbReference>
<dbReference type="InterPro" id="IPR001584">
    <property type="entry name" value="Integrase_cat-core"/>
</dbReference>
<evidence type="ECO:0000256" key="3">
    <source>
        <dbReference type="ARBA" id="ARBA00022722"/>
    </source>
</evidence>
<evidence type="ECO:0000313" key="16">
    <source>
        <dbReference type="EMBL" id="MBW0546735.1"/>
    </source>
</evidence>
<dbReference type="GO" id="GO:0016787">
    <property type="term" value="F:hydrolase activity"/>
    <property type="evidence" value="ECO:0007669"/>
    <property type="project" value="UniProtKB-KW"/>
</dbReference>
<keyword evidence="2" id="KW-0548">Nucleotidyltransferase</keyword>
<keyword evidence="11" id="KW-0239">DNA-directed DNA polymerase</keyword>
<dbReference type="Gene3D" id="3.30.420.10">
    <property type="entry name" value="Ribonuclease H-like superfamily/Ribonuclease H"/>
    <property type="match status" value="1"/>
</dbReference>
<dbReference type="GO" id="GO:0004519">
    <property type="term" value="F:endonuclease activity"/>
    <property type="evidence" value="ECO:0007669"/>
    <property type="project" value="UniProtKB-KW"/>
</dbReference>
<comment type="catalytic activity">
    <reaction evidence="13">
        <text>DNA(n) + a 2'-deoxyribonucleoside 5'-triphosphate = DNA(n+1) + diphosphate</text>
        <dbReference type="Rhea" id="RHEA:22508"/>
        <dbReference type="Rhea" id="RHEA-COMP:17339"/>
        <dbReference type="Rhea" id="RHEA-COMP:17340"/>
        <dbReference type="ChEBI" id="CHEBI:33019"/>
        <dbReference type="ChEBI" id="CHEBI:61560"/>
        <dbReference type="ChEBI" id="CHEBI:173112"/>
        <dbReference type="EC" id="2.7.7.49"/>
    </reaction>
</comment>